<feature type="non-terminal residue" evidence="2">
    <location>
        <position position="231"/>
    </location>
</feature>
<name>A0A6J4K7L6_9CHLR</name>
<evidence type="ECO:0000256" key="1">
    <source>
        <dbReference type="SAM" id="MobiDB-lite"/>
    </source>
</evidence>
<evidence type="ECO:0000313" key="2">
    <source>
        <dbReference type="EMBL" id="CAA9297696.1"/>
    </source>
</evidence>
<feature type="non-terminal residue" evidence="2">
    <location>
        <position position="1"/>
    </location>
</feature>
<proteinExistence type="predicted"/>
<sequence length="231" mass="23384">GDEELAADGHERVHLALAQQGLACGRRDVGRSGRVGSGACSAGHGGRRACAPVPGGPTARRPHRGAGGNACAGADRQRDAGARRVLDDDGERGAYLCPYRARAAVRLRPAAARPARCAPAAAQRAVGVRRVAAAGPGLPPGQLPLARRRAGALGRRGSLAPGATGAVEPVSVRRRPAVAGRRRPGARLPQRGRHPATLRGDDGAAGQCNRAAAGGRRAAVQCNRAAAGGRL</sequence>
<protein>
    <submittedName>
        <fullName evidence="2">Uncharacterized protein</fullName>
    </submittedName>
</protein>
<feature type="compositionally biased region" description="Basic and acidic residues" evidence="1">
    <location>
        <begin position="75"/>
        <end position="85"/>
    </location>
</feature>
<feature type="region of interest" description="Disordered" evidence="1">
    <location>
        <begin position="46"/>
        <end position="85"/>
    </location>
</feature>
<dbReference type="EMBL" id="CADCTC010000278">
    <property type="protein sequence ID" value="CAA9297696.1"/>
    <property type="molecule type" value="Genomic_DNA"/>
</dbReference>
<reference evidence="2" key="1">
    <citation type="submission" date="2020-02" db="EMBL/GenBank/DDBJ databases">
        <authorList>
            <person name="Meier V. D."/>
        </authorList>
    </citation>
    <scope>NUCLEOTIDE SEQUENCE</scope>
    <source>
        <strain evidence="2">AVDCRST_MAG77</strain>
    </source>
</reference>
<feature type="region of interest" description="Disordered" evidence="1">
    <location>
        <begin position="176"/>
        <end position="204"/>
    </location>
</feature>
<gene>
    <name evidence="2" type="ORF">AVDCRST_MAG77-5304</name>
</gene>
<feature type="compositionally biased region" description="Basic residues" evidence="1">
    <location>
        <begin position="176"/>
        <end position="196"/>
    </location>
</feature>
<organism evidence="2">
    <name type="scientific">uncultured Chloroflexota bacterium</name>
    <dbReference type="NCBI Taxonomy" id="166587"/>
    <lineage>
        <taxon>Bacteria</taxon>
        <taxon>Bacillati</taxon>
        <taxon>Chloroflexota</taxon>
        <taxon>environmental samples</taxon>
    </lineage>
</organism>
<accession>A0A6J4K7L6</accession>
<dbReference type="AlphaFoldDB" id="A0A6J4K7L6"/>